<sequence length="106" mass="12587">MSDSKDIKQSLKLFEKDFQLDKDYLQLAKKKEYTYEEAFLKIMRVVEDLLAKDFQQLVNVLYRIDVSEEKLKEALATSTDNPASVITKMIIERELLKVEFRKKYSK</sequence>
<dbReference type="Proteomes" id="UP000658258">
    <property type="component" value="Unassembled WGS sequence"/>
</dbReference>
<keyword evidence="2" id="KW-1185">Reference proteome</keyword>
<protein>
    <submittedName>
        <fullName evidence="1">Uncharacterized protein</fullName>
    </submittedName>
</protein>
<comment type="caution">
    <text evidence="1">The sequence shown here is derived from an EMBL/GenBank/DDBJ whole genome shotgun (WGS) entry which is preliminary data.</text>
</comment>
<reference evidence="2" key="1">
    <citation type="journal article" date="2019" name="Int. J. Syst. Evol. Microbiol.">
        <title>The Global Catalogue of Microorganisms (GCM) 10K type strain sequencing project: providing services to taxonomists for standard genome sequencing and annotation.</title>
        <authorList>
            <consortium name="The Broad Institute Genomics Platform"/>
            <consortium name="The Broad Institute Genome Sequencing Center for Infectious Disease"/>
            <person name="Wu L."/>
            <person name="Ma J."/>
        </authorList>
    </citation>
    <scope>NUCLEOTIDE SEQUENCE [LARGE SCALE GENOMIC DNA]</scope>
    <source>
        <strain evidence="2">CGMCC 1.15111</strain>
    </source>
</reference>
<evidence type="ECO:0000313" key="2">
    <source>
        <dbReference type="Proteomes" id="UP000658258"/>
    </source>
</evidence>
<evidence type="ECO:0000313" key="1">
    <source>
        <dbReference type="EMBL" id="GHE67043.1"/>
    </source>
</evidence>
<name>A0ABQ3I5U5_9BACT</name>
<dbReference type="EMBL" id="BNAG01000003">
    <property type="protein sequence ID" value="GHE67043.1"/>
    <property type="molecule type" value="Genomic_DNA"/>
</dbReference>
<organism evidence="1 2">
    <name type="scientific">Roseivirga thermotolerans</name>
    <dbReference type="NCBI Taxonomy" id="1758176"/>
    <lineage>
        <taxon>Bacteria</taxon>
        <taxon>Pseudomonadati</taxon>
        <taxon>Bacteroidota</taxon>
        <taxon>Cytophagia</taxon>
        <taxon>Cytophagales</taxon>
        <taxon>Roseivirgaceae</taxon>
        <taxon>Roseivirga</taxon>
    </lineage>
</organism>
<dbReference type="RefSeq" id="WP_189630415.1">
    <property type="nucleotide sequence ID" value="NZ_BNAG01000003.1"/>
</dbReference>
<accession>A0ABQ3I5U5</accession>
<gene>
    <name evidence="1" type="ORF">GCM10011340_23120</name>
</gene>
<proteinExistence type="predicted"/>